<evidence type="ECO:0000256" key="6">
    <source>
        <dbReference type="ARBA" id="ARBA00022741"/>
    </source>
</evidence>
<dbReference type="EC" id="2.7.4.9" evidence="2 11"/>
<dbReference type="EMBL" id="JAKKSL010000002">
    <property type="protein sequence ID" value="MCI2284435.1"/>
    <property type="molecule type" value="Genomic_DNA"/>
</dbReference>
<evidence type="ECO:0000256" key="7">
    <source>
        <dbReference type="ARBA" id="ARBA00022777"/>
    </source>
</evidence>
<dbReference type="Gene3D" id="3.40.50.300">
    <property type="entry name" value="P-loop containing nucleotide triphosphate hydrolases"/>
    <property type="match status" value="1"/>
</dbReference>
<evidence type="ECO:0000256" key="10">
    <source>
        <dbReference type="ARBA" id="ARBA00048743"/>
    </source>
</evidence>
<evidence type="ECO:0000256" key="4">
    <source>
        <dbReference type="ARBA" id="ARBA00022679"/>
    </source>
</evidence>
<name>A0ABS9X2G7_9GAMM</name>
<dbReference type="GO" id="GO:0004798">
    <property type="term" value="F:dTMP kinase activity"/>
    <property type="evidence" value="ECO:0007669"/>
    <property type="project" value="UniProtKB-EC"/>
</dbReference>
<dbReference type="NCBIfam" id="TIGR00041">
    <property type="entry name" value="DTMP_kinase"/>
    <property type="match status" value="1"/>
</dbReference>
<accession>A0ABS9X2G7</accession>
<gene>
    <name evidence="11 13" type="primary">tmk</name>
    <name evidence="13" type="ORF">L3081_14885</name>
</gene>
<comment type="function">
    <text evidence="11">Phosphorylation of dTMP to form dTDP in both de novo and salvage pathways of dTTP synthesis.</text>
</comment>
<evidence type="ECO:0000256" key="8">
    <source>
        <dbReference type="ARBA" id="ARBA00022840"/>
    </source>
</evidence>
<evidence type="ECO:0000256" key="1">
    <source>
        <dbReference type="ARBA" id="ARBA00009776"/>
    </source>
</evidence>
<protein>
    <recommendedName>
        <fullName evidence="3 11">Thymidylate kinase</fullName>
        <ecNumber evidence="2 11">2.7.4.9</ecNumber>
    </recommendedName>
    <alternativeName>
        <fullName evidence="9 11">dTMP kinase</fullName>
    </alternativeName>
</protein>
<proteinExistence type="inferred from homology"/>
<dbReference type="InterPro" id="IPR018094">
    <property type="entry name" value="Thymidylate_kinase"/>
</dbReference>
<evidence type="ECO:0000313" key="14">
    <source>
        <dbReference type="Proteomes" id="UP001139646"/>
    </source>
</evidence>
<evidence type="ECO:0000256" key="5">
    <source>
        <dbReference type="ARBA" id="ARBA00022727"/>
    </source>
</evidence>
<reference evidence="13" key="1">
    <citation type="submission" date="2022-01" db="EMBL/GenBank/DDBJ databases">
        <title>Colwellia maritima, isolated from seawater.</title>
        <authorList>
            <person name="Kristyanto S."/>
            <person name="Jung J."/>
            <person name="Jeon C.O."/>
        </authorList>
    </citation>
    <scope>NUCLEOTIDE SEQUENCE</scope>
    <source>
        <strain evidence="13">MSW7</strain>
    </source>
</reference>
<evidence type="ECO:0000256" key="2">
    <source>
        <dbReference type="ARBA" id="ARBA00012980"/>
    </source>
</evidence>
<dbReference type="RefSeq" id="WP_242286868.1">
    <property type="nucleotide sequence ID" value="NZ_JAKKSL010000002.1"/>
</dbReference>
<keyword evidence="4 11" id="KW-0808">Transferase</keyword>
<dbReference type="HAMAP" id="MF_00165">
    <property type="entry name" value="Thymidylate_kinase"/>
    <property type="match status" value="1"/>
</dbReference>
<dbReference type="InterPro" id="IPR039430">
    <property type="entry name" value="Thymidylate_kin-like_dom"/>
</dbReference>
<dbReference type="Pfam" id="PF02223">
    <property type="entry name" value="Thymidylate_kin"/>
    <property type="match status" value="1"/>
</dbReference>
<dbReference type="SUPFAM" id="SSF52540">
    <property type="entry name" value="P-loop containing nucleoside triphosphate hydrolases"/>
    <property type="match status" value="1"/>
</dbReference>
<organism evidence="13 14">
    <name type="scientific">Colwellia maritima</name>
    <dbReference type="NCBI Taxonomy" id="2912588"/>
    <lineage>
        <taxon>Bacteria</taxon>
        <taxon>Pseudomonadati</taxon>
        <taxon>Pseudomonadota</taxon>
        <taxon>Gammaproteobacteria</taxon>
        <taxon>Alteromonadales</taxon>
        <taxon>Colwelliaceae</taxon>
        <taxon>Colwellia</taxon>
    </lineage>
</organism>
<dbReference type="Proteomes" id="UP001139646">
    <property type="component" value="Unassembled WGS sequence"/>
</dbReference>
<dbReference type="InterPro" id="IPR027417">
    <property type="entry name" value="P-loop_NTPase"/>
</dbReference>
<keyword evidence="8 11" id="KW-0067">ATP-binding</keyword>
<evidence type="ECO:0000256" key="9">
    <source>
        <dbReference type="ARBA" id="ARBA00029962"/>
    </source>
</evidence>
<evidence type="ECO:0000259" key="12">
    <source>
        <dbReference type="Pfam" id="PF02223"/>
    </source>
</evidence>
<comment type="catalytic activity">
    <reaction evidence="10 11">
        <text>dTMP + ATP = dTDP + ADP</text>
        <dbReference type="Rhea" id="RHEA:13517"/>
        <dbReference type="ChEBI" id="CHEBI:30616"/>
        <dbReference type="ChEBI" id="CHEBI:58369"/>
        <dbReference type="ChEBI" id="CHEBI:63528"/>
        <dbReference type="ChEBI" id="CHEBI:456216"/>
        <dbReference type="EC" id="2.7.4.9"/>
    </reaction>
</comment>
<comment type="caution">
    <text evidence="11">Lacks conserved residue(s) required for the propagation of feature annotation.</text>
</comment>
<keyword evidence="5 11" id="KW-0545">Nucleotide biosynthesis</keyword>
<keyword evidence="14" id="KW-1185">Reference proteome</keyword>
<keyword evidence="7 11" id="KW-0418">Kinase</keyword>
<comment type="caution">
    <text evidence="13">The sequence shown here is derived from an EMBL/GenBank/DDBJ whole genome shotgun (WGS) entry which is preliminary data.</text>
</comment>
<keyword evidence="6 11" id="KW-0547">Nucleotide-binding</keyword>
<dbReference type="PANTHER" id="PTHR10344:SF4">
    <property type="entry name" value="UMP-CMP KINASE 2, MITOCHONDRIAL"/>
    <property type="match status" value="1"/>
</dbReference>
<evidence type="ECO:0000313" key="13">
    <source>
        <dbReference type="EMBL" id="MCI2284435.1"/>
    </source>
</evidence>
<feature type="domain" description="Thymidylate kinase-like" evidence="12">
    <location>
        <begin position="9"/>
        <end position="198"/>
    </location>
</feature>
<dbReference type="CDD" id="cd01672">
    <property type="entry name" value="TMPK"/>
    <property type="match status" value="1"/>
</dbReference>
<dbReference type="PANTHER" id="PTHR10344">
    <property type="entry name" value="THYMIDYLATE KINASE"/>
    <property type="match status" value="1"/>
</dbReference>
<evidence type="ECO:0000256" key="3">
    <source>
        <dbReference type="ARBA" id="ARBA00017144"/>
    </source>
</evidence>
<evidence type="ECO:0000256" key="11">
    <source>
        <dbReference type="HAMAP-Rule" id="MF_00165"/>
    </source>
</evidence>
<sequence>MKKGFMVVFDGSNGAGKTTVIKSVEHYLISKGFDVVLTREPGGTPIGEKIREVILDPSTPEMTFMTELMLFGAGRAQHIQEKIIPALEKGKIVISDRFDAATFSFQHFARGIDLDTIKKINNLALNGFSPRMNIILDLDPSEGLKRVQSRGEGLDRLEDEKADFLIKARNGYLTQAVQSPNDFTVVDAAQSKEKVLAEVVKIIDGLLEEHQYEQSPTDVGC</sequence>
<comment type="similarity">
    <text evidence="1 11">Belongs to the thymidylate kinase family.</text>
</comment>